<sequence length="349" mass="41698">MANEKKIAKNQKLFLSWLEHVIEVENQLQNAEDNKKIEKLQKKLKKNKDMVVYNGKLIGQEGGTIQSIWDQLTERQQQIVQELFPYGLAAENLKQQEGRLHIIKFYKKDIQKVLEAEKKYPPYDPSLPVKEKLKNKRYKAEINLGWYMYLRSKKDKSTYEPVWNYEEHFANTVEFSEEERQIVERCYQIGKEYDEYNNQKFAFVVNLGTSMVDKTDEMSKWGDRTQSKVWCRNMYTKTFPKFIKQLNPSRKYTATELEYESKEMMKRFIEFARDEDGRLALMKEWHDLLQKEELAGLSKDQREEIVMNMVSQKIGEEMTVFLYVYDTEDSVVEAMELIKKHSFEELGLE</sequence>
<keyword evidence="1" id="KW-0175">Coiled coil</keyword>
<reference evidence="2" key="1">
    <citation type="submission" date="2020-08" db="EMBL/GenBank/DDBJ databases">
        <authorList>
            <person name="Liu C."/>
            <person name="Sun Q."/>
        </authorList>
    </citation>
    <scope>NUCLEOTIDE SEQUENCE</scope>
    <source>
        <strain evidence="2">BX16</strain>
    </source>
</reference>
<dbReference type="Proteomes" id="UP000644115">
    <property type="component" value="Unassembled WGS sequence"/>
</dbReference>
<protein>
    <submittedName>
        <fullName evidence="2">Uncharacterized protein</fullName>
    </submittedName>
</protein>
<accession>A0A923SNI3</accession>
<feature type="coiled-coil region" evidence="1">
    <location>
        <begin position="21"/>
        <end position="50"/>
    </location>
</feature>
<gene>
    <name evidence="2" type="ORF">H8876_09210</name>
</gene>
<comment type="caution">
    <text evidence="2">The sequence shown here is derived from an EMBL/GenBank/DDBJ whole genome shotgun (WGS) entry which is preliminary data.</text>
</comment>
<dbReference type="AlphaFoldDB" id="A0A923SNI3"/>
<organism evidence="2 3">
    <name type="scientific">Lentihominibacter faecis</name>
    <dbReference type="NCBI Taxonomy" id="2764712"/>
    <lineage>
        <taxon>Bacteria</taxon>
        <taxon>Bacillati</taxon>
        <taxon>Bacillota</taxon>
        <taxon>Clostridia</taxon>
        <taxon>Peptostreptococcales</taxon>
        <taxon>Anaerovoracaceae</taxon>
        <taxon>Lentihominibacter</taxon>
    </lineage>
</organism>
<evidence type="ECO:0000313" key="3">
    <source>
        <dbReference type="Proteomes" id="UP000644115"/>
    </source>
</evidence>
<dbReference type="EMBL" id="JACRWC010000109">
    <property type="protein sequence ID" value="MBC6000176.1"/>
    <property type="molecule type" value="Genomic_DNA"/>
</dbReference>
<proteinExistence type="predicted"/>
<evidence type="ECO:0000256" key="1">
    <source>
        <dbReference type="SAM" id="Coils"/>
    </source>
</evidence>
<dbReference type="RefSeq" id="WP_249287497.1">
    <property type="nucleotide sequence ID" value="NZ_JACRWC010000109.1"/>
</dbReference>
<name>A0A923SNI3_9FIRM</name>
<keyword evidence="3" id="KW-1185">Reference proteome</keyword>
<evidence type="ECO:0000313" key="2">
    <source>
        <dbReference type="EMBL" id="MBC6000176.1"/>
    </source>
</evidence>